<accession>A0A3B0LVD1</accession>
<evidence type="ECO:0000313" key="1">
    <source>
        <dbReference type="EMBL" id="SSW94685.1"/>
    </source>
</evidence>
<dbReference type="AlphaFoldDB" id="A0A3B0LVD1"/>
<name>A0A3B0LVD1_9GAMM</name>
<protein>
    <submittedName>
        <fullName evidence="1">Uncharacterized protein</fullName>
    </submittedName>
</protein>
<gene>
    <name evidence="1" type="ORF">ARTV_0210</name>
</gene>
<sequence>MMQVLFSSGCSDEKSKIKAYKNNFVKHCINSASGTEDKINTITDVCNCAFDKIVKKYGMSKFIQLDKQLKDNGYSPQEVKQDMVSIVKFCLSELKESTH</sequence>
<organism evidence="1">
    <name type="scientific">Arsenophonus endosymbiont of Trialeurodes vaporariorum</name>
    <dbReference type="NCBI Taxonomy" id="235567"/>
    <lineage>
        <taxon>Bacteria</taxon>
        <taxon>Pseudomonadati</taxon>
        <taxon>Pseudomonadota</taxon>
        <taxon>Gammaproteobacteria</taxon>
        <taxon>Enterobacterales</taxon>
        <taxon>Morganellaceae</taxon>
        <taxon>Arsenophonus</taxon>
    </lineage>
</organism>
<proteinExistence type="predicted"/>
<dbReference type="EMBL" id="UFQR01000001">
    <property type="protein sequence ID" value="SSW94685.1"/>
    <property type="molecule type" value="Genomic_DNA"/>
</dbReference>
<reference evidence="1" key="1">
    <citation type="submission" date="2018-04" db="EMBL/GenBank/DDBJ databases">
        <authorList>
            <person name="Go L.Y."/>
            <person name="Mitchell J.A."/>
        </authorList>
    </citation>
    <scope>NUCLEOTIDE SEQUENCE</scope>
    <source>
        <strain evidence="1">ARTV</strain>
    </source>
</reference>